<feature type="compositionally biased region" description="Low complexity" evidence="2">
    <location>
        <begin position="1593"/>
        <end position="1609"/>
    </location>
</feature>
<reference evidence="4 5" key="1">
    <citation type="journal article" date="2021" name="Sci. Rep.">
        <title>Genome sequencing of the multicellular alga Astrephomene provides insights into convergent evolution of germ-soma differentiation.</title>
        <authorList>
            <person name="Yamashita S."/>
            <person name="Yamamoto K."/>
            <person name="Matsuzaki R."/>
            <person name="Suzuki S."/>
            <person name="Yamaguchi H."/>
            <person name="Hirooka S."/>
            <person name="Minakuchi Y."/>
            <person name="Miyagishima S."/>
            <person name="Kawachi M."/>
            <person name="Toyoda A."/>
            <person name="Nozaki H."/>
        </authorList>
    </citation>
    <scope>NUCLEOTIDE SEQUENCE [LARGE SCALE GENOMIC DNA]</scope>
    <source>
        <strain evidence="4 5">NIES-4017</strain>
    </source>
</reference>
<feature type="compositionally biased region" description="Low complexity" evidence="2">
    <location>
        <begin position="1306"/>
        <end position="1324"/>
    </location>
</feature>
<dbReference type="PANTHER" id="PTHR13037">
    <property type="entry name" value="FORMIN"/>
    <property type="match status" value="1"/>
</dbReference>
<feature type="region of interest" description="Disordered" evidence="2">
    <location>
        <begin position="1726"/>
        <end position="1781"/>
    </location>
</feature>
<feature type="region of interest" description="Disordered" evidence="2">
    <location>
        <begin position="1891"/>
        <end position="1936"/>
    </location>
</feature>
<evidence type="ECO:0000256" key="2">
    <source>
        <dbReference type="SAM" id="MobiDB-lite"/>
    </source>
</evidence>
<dbReference type="Proteomes" id="UP001054857">
    <property type="component" value="Unassembled WGS sequence"/>
</dbReference>
<evidence type="ECO:0000313" key="4">
    <source>
        <dbReference type="EMBL" id="GFR41864.1"/>
    </source>
</evidence>
<feature type="compositionally biased region" description="Polar residues" evidence="2">
    <location>
        <begin position="1526"/>
        <end position="1539"/>
    </location>
</feature>
<feature type="compositionally biased region" description="Low complexity" evidence="2">
    <location>
        <begin position="300"/>
        <end position="327"/>
    </location>
</feature>
<feature type="region of interest" description="Disordered" evidence="2">
    <location>
        <begin position="615"/>
        <end position="646"/>
    </location>
</feature>
<feature type="compositionally biased region" description="Low complexity" evidence="2">
    <location>
        <begin position="1354"/>
        <end position="1364"/>
    </location>
</feature>
<feature type="region of interest" description="Disordered" evidence="2">
    <location>
        <begin position="543"/>
        <end position="589"/>
    </location>
</feature>
<feature type="region of interest" description="Disordered" evidence="2">
    <location>
        <begin position="1516"/>
        <end position="1548"/>
    </location>
</feature>
<feature type="compositionally biased region" description="Pro residues" evidence="2">
    <location>
        <begin position="565"/>
        <end position="576"/>
    </location>
</feature>
<dbReference type="PROSITE" id="PS51257">
    <property type="entry name" value="PROKAR_LIPOPROTEIN"/>
    <property type="match status" value="1"/>
</dbReference>
<feature type="transmembrane region" description="Helical" evidence="3">
    <location>
        <begin position="146"/>
        <end position="169"/>
    </location>
</feature>
<proteinExistence type="predicted"/>
<dbReference type="EMBL" id="BMAR01000002">
    <property type="protein sequence ID" value="GFR41864.1"/>
    <property type="molecule type" value="Genomic_DNA"/>
</dbReference>
<keyword evidence="3" id="KW-0472">Membrane</keyword>
<keyword evidence="1" id="KW-0945">Host-virus interaction</keyword>
<feature type="region of interest" description="Disordered" evidence="2">
    <location>
        <begin position="1564"/>
        <end position="1632"/>
    </location>
</feature>
<feature type="region of interest" description="Disordered" evidence="2">
    <location>
        <begin position="481"/>
        <end position="510"/>
    </location>
</feature>
<protein>
    <submittedName>
        <fullName evidence="4">Uncharacterized protein</fullName>
    </submittedName>
</protein>
<gene>
    <name evidence="4" type="ORF">Agub_g2645</name>
</gene>
<feature type="region of interest" description="Disordered" evidence="2">
    <location>
        <begin position="1807"/>
        <end position="1828"/>
    </location>
</feature>
<feature type="compositionally biased region" description="Basic and acidic residues" evidence="2">
    <location>
        <begin position="1807"/>
        <end position="1816"/>
    </location>
</feature>
<evidence type="ECO:0000256" key="3">
    <source>
        <dbReference type="SAM" id="Phobius"/>
    </source>
</evidence>
<accession>A0AAD3DHD6</accession>
<feature type="region of interest" description="Disordered" evidence="2">
    <location>
        <begin position="1259"/>
        <end position="1364"/>
    </location>
</feature>
<evidence type="ECO:0000256" key="1">
    <source>
        <dbReference type="ARBA" id="ARBA00022581"/>
    </source>
</evidence>
<organism evidence="4 5">
    <name type="scientific">Astrephomene gubernaculifera</name>
    <dbReference type="NCBI Taxonomy" id="47775"/>
    <lineage>
        <taxon>Eukaryota</taxon>
        <taxon>Viridiplantae</taxon>
        <taxon>Chlorophyta</taxon>
        <taxon>core chlorophytes</taxon>
        <taxon>Chlorophyceae</taxon>
        <taxon>CS clade</taxon>
        <taxon>Chlamydomonadales</taxon>
        <taxon>Astrephomenaceae</taxon>
        <taxon>Astrephomene</taxon>
    </lineage>
</organism>
<feature type="transmembrane region" description="Helical" evidence="3">
    <location>
        <begin position="77"/>
        <end position="98"/>
    </location>
</feature>
<feature type="compositionally biased region" description="Gly residues" evidence="2">
    <location>
        <begin position="186"/>
        <end position="200"/>
    </location>
</feature>
<keyword evidence="5" id="KW-1185">Reference proteome</keyword>
<feature type="compositionally biased region" description="Gly residues" evidence="2">
    <location>
        <begin position="1614"/>
        <end position="1629"/>
    </location>
</feature>
<evidence type="ECO:0000313" key="5">
    <source>
        <dbReference type="Proteomes" id="UP001054857"/>
    </source>
</evidence>
<feature type="transmembrane region" description="Helical" evidence="3">
    <location>
        <begin position="9"/>
        <end position="27"/>
    </location>
</feature>
<keyword evidence="3" id="KW-1133">Transmembrane helix</keyword>
<feature type="compositionally biased region" description="Acidic residues" evidence="2">
    <location>
        <begin position="620"/>
        <end position="642"/>
    </location>
</feature>
<dbReference type="PANTHER" id="PTHR13037:SF24">
    <property type="entry name" value="POLYCOMB PROTEIN PCL-RELATED"/>
    <property type="match status" value="1"/>
</dbReference>
<feature type="region of interest" description="Disordered" evidence="2">
    <location>
        <begin position="186"/>
        <end position="207"/>
    </location>
</feature>
<feature type="region of interest" description="Disordered" evidence="2">
    <location>
        <begin position="781"/>
        <end position="800"/>
    </location>
</feature>
<feature type="compositionally biased region" description="Basic residues" evidence="2">
    <location>
        <begin position="399"/>
        <end position="411"/>
    </location>
</feature>
<sequence length="1936" mass="193053">MVDAAVRRLLSGVAILLVAACVGHFWLGKSFAAKVWDDACQAGALVFVLKFGESRSTATTSTEAILSTALGASFGALSAWLSACNAILLLVAVSMLLIHHPCPSKALAAEKLKALGAAAAADGGQYLPSVGFWQLLLSTFWFVHRAAAGCGLLGCLSAALCHVALLVAATELVAWLPGRGAGGGGGGGQVGGLQQGGGSGASSARGEEVGAAATGAGTVGSTAAAAAGGAEAAVVEGGSPSDWGSSPISPAAAGAAVGAAAAAGGFLRCSSSSAAMGQALLADSSHLLSASATGFRPHQPSSCAPPAALRRSSSAAATAAASMHGSSTTHDTPAAASLASSFAAAAAAAMGAGCGSQPPPQPPLPAAVAAAAGAAAVGRLSLDQRFGLHHQRLLNPHRLHRQQQQQQHHHPLSGAGAGAAVSAAGVRKSASPEPCVGVAVAAAVVAAVAAEVEGAQGAVGLGAESRISGVAPVLVHEVCDGERPGEADVGGRGGAEEEEEGLPHAEDSSEAAAVAGIYSVCSLPSHPQQTDQQQEQPVMMAMLQGSGWGPGQPHLMPLEHHHQPEPPLPTRPPPGPRPHHHHQPPGQEPLVRHHRVTGSTHDYILLASTLPGAAGYGSGYDEDDEYDSDVYDDEDDDEEEDGGVGCDDGYDSDGCFSLALAEGGVSSNNNNTSHAAAVVTGGTITTAAAPAAAAAATAAPAWGGADAGVSKEDGCRNSGAGAAGVRAEALEVSTAVAVAMQELAAESLSSSYPYGSAGTTGAAAGLAAAVAAAAAAGGAGGGRGERGASVQGGGMQGASGTTSVRGGVLMALPNCPSMRCAAAGGGGVADDGDQEEGAVAIGAAALQHALRACDNGDEDDDEYTDEEEEEEEEEACLVVHGDEAEEEDLMSLGEVEAAATAAAGAAVDPVGTTTAAASVAECTTPTRARRTATAAFAASTAPAATVGLQVMGAAAAGGGGGMQQQRQQLLLDGFVAPEDSCMACWPHSPGPAAGLTRHPSQQLPAPLLQQQQHLHDPRGAWEQAHRGWEGGCSGGGDGGGVVVPLQEDTLARHTAASYLLQEQQQLLALLQTGHAAAAAAEASGAPEPAYAPAARASAAAAAAYAPAARDLWGPAGGGAGGMHAAAGAGTASLPAELLLLRGAAAAAAPASPSPALDLLDCFLRDSVMLASGGYGRIEEYDMTYEYGADAAAAAASVVGAVEGESSMGCCAVRAECRLADQQYYPQQYRSSKQQKQQRQQRQRRLSAGQLLARAVYGGAQPHTAPLPDPNLSYPHEHHPPPPPQQQQQLKHEPYQPPHCYGEYHEQLQQLQQQLQEQQRSSRQLAGGLEGADRLRDPSAGAHALGGRGETTRLETATESGGATHEAAAATAFVHDGSQWQCMTGDGRADDPWVMKASIAGRHVSARVCPQPLKNRYAAVEDRLRHAATDDDGAEGDAMDGPYVTSANAVAERDMTAGRAAALGPHPGPMLVVGRGVVGEAGAARGLAASSSSRGAGYEAAAQDCCRWEDEETFGLEDDFSCGGKDSPSQLRPSPTSRLQSPRGVQGGLHEQHPLHQLQFYRLEQQRQQQQQQRQQPAAAPGLRRLTDGGVTGAAAQSPPAASSPLQIAADRPAAGGGGGGGGGGRGSAGGSLPDRAATAAGASASLAAAATSCGSGTLVQPFVAVGTLYRSLSLQHRPTYGSQRRSFDTRISRMGSIARVQHPPGAAAVAAAGVEVEMATGLPLTPRTMPSASPQTSPPQLLPASEGCGATGGGALSSATPSCLTSPRPELPQPPHLPAQSLSPFARHAAAAAAAVAAATAAEDAASPHHLADKLRQSSSAPKAGTQLPPLATTAAMGALGLTSACAAAAAATAAAPSDPPLELLPAASGSTSLATRLTLPSDGCGMRLCSGGGGITSPPTHGSWGRASSSDEEGGELPTAGSAVAEAKRQPSLRG</sequence>
<feature type="region of interest" description="Disordered" evidence="2">
    <location>
        <begin position="292"/>
        <end position="333"/>
    </location>
</feature>
<comment type="caution">
    <text evidence="4">The sequence shown here is derived from an EMBL/GenBank/DDBJ whole genome shotgun (WGS) entry which is preliminary data.</text>
</comment>
<keyword evidence="3" id="KW-0812">Transmembrane</keyword>
<name>A0AAD3DHD6_9CHLO</name>
<feature type="region of interest" description="Disordered" evidence="2">
    <location>
        <begin position="399"/>
        <end position="419"/>
    </location>
</feature>
<feature type="compositionally biased region" description="Low complexity" evidence="2">
    <location>
        <begin position="1565"/>
        <end position="1575"/>
    </location>
</feature>